<dbReference type="SUPFAM" id="SSF57802">
    <property type="entry name" value="Rubredoxin-like"/>
    <property type="match status" value="1"/>
</dbReference>
<organism evidence="2 3">
    <name type="scientific">Rudanella paleaurantiibacter</name>
    <dbReference type="NCBI Taxonomy" id="2614655"/>
    <lineage>
        <taxon>Bacteria</taxon>
        <taxon>Pseudomonadati</taxon>
        <taxon>Bacteroidota</taxon>
        <taxon>Cytophagia</taxon>
        <taxon>Cytophagales</taxon>
        <taxon>Cytophagaceae</taxon>
        <taxon>Rudanella</taxon>
    </lineage>
</organism>
<dbReference type="Proteomes" id="UP000488299">
    <property type="component" value="Unassembled WGS sequence"/>
</dbReference>
<dbReference type="EMBL" id="WELI01000006">
    <property type="protein sequence ID" value="KAB7729015.1"/>
    <property type="molecule type" value="Genomic_DNA"/>
</dbReference>
<proteinExistence type="predicted"/>
<evidence type="ECO:0000313" key="2">
    <source>
        <dbReference type="EMBL" id="KAB7729015.1"/>
    </source>
</evidence>
<sequence>MKPLLLFLLLLTGASQCGDSTTALDPVSDELVVRSGTSFGMCAGYCVKRLELAGTKAIFTQESHIDKQRYPTKTCQRAISQEKAMNLKSMARFDAFRKLPERFGCPDCADGGAEFIEMQFGNQTHRVEFEYGKTIPGFEALVRDLRTQRAEFDTCN</sequence>
<comment type="caution">
    <text evidence="2">The sequence shown here is derived from an EMBL/GenBank/DDBJ whole genome shotgun (WGS) entry which is preliminary data.</text>
</comment>
<dbReference type="RefSeq" id="WP_152125129.1">
    <property type="nucleotide sequence ID" value="NZ_WELI01000006.1"/>
</dbReference>
<keyword evidence="3" id="KW-1185">Reference proteome</keyword>
<keyword evidence="1" id="KW-0732">Signal</keyword>
<evidence type="ECO:0000313" key="3">
    <source>
        <dbReference type="Proteomes" id="UP000488299"/>
    </source>
</evidence>
<accession>A0A7J5TWL1</accession>
<dbReference type="AlphaFoldDB" id="A0A7J5TWL1"/>
<evidence type="ECO:0000256" key="1">
    <source>
        <dbReference type="SAM" id="SignalP"/>
    </source>
</evidence>
<reference evidence="2 3" key="1">
    <citation type="submission" date="2019-10" db="EMBL/GenBank/DDBJ databases">
        <title>Rudanella paleaurantiibacter sp. nov., isolated from sludge.</title>
        <authorList>
            <person name="Xu S.Q."/>
        </authorList>
    </citation>
    <scope>NUCLEOTIDE SEQUENCE [LARGE SCALE GENOMIC DNA]</scope>
    <source>
        <strain evidence="2 3">HX-22-17</strain>
    </source>
</reference>
<name>A0A7J5TWL1_9BACT</name>
<protein>
    <submittedName>
        <fullName evidence="2">Uncharacterized protein</fullName>
    </submittedName>
</protein>
<feature type="chain" id="PRO_5029566052" evidence="1">
    <location>
        <begin position="18"/>
        <end position="156"/>
    </location>
</feature>
<feature type="signal peptide" evidence="1">
    <location>
        <begin position="1"/>
        <end position="17"/>
    </location>
</feature>
<gene>
    <name evidence="2" type="ORF">F5984_15275</name>
</gene>